<organism evidence="2 3">
    <name type="scientific">Caenorhabditis japonica</name>
    <dbReference type="NCBI Taxonomy" id="281687"/>
    <lineage>
        <taxon>Eukaryota</taxon>
        <taxon>Metazoa</taxon>
        <taxon>Ecdysozoa</taxon>
        <taxon>Nematoda</taxon>
        <taxon>Chromadorea</taxon>
        <taxon>Rhabditida</taxon>
        <taxon>Rhabditina</taxon>
        <taxon>Rhabditomorpha</taxon>
        <taxon>Rhabditoidea</taxon>
        <taxon>Rhabditidae</taxon>
        <taxon>Peloderinae</taxon>
        <taxon>Caenorhabditis</taxon>
    </lineage>
</organism>
<dbReference type="PROSITE" id="PS50279">
    <property type="entry name" value="BPTI_KUNITZ_2"/>
    <property type="match status" value="1"/>
</dbReference>
<accession>A0A8R1IA83</accession>
<feature type="domain" description="BPTI/Kunitz inhibitor" evidence="1">
    <location>
        <begin position="46"/>
        <end position="106"/>
    </location>
</feature>
<evidence type="ECO:0000313" key="3">
    <source>
        <dbReference type="Proteomes" id="UP000005237"/>
    </source>
</evidence>
<dbReference type="InterPro" id="IPR006150">
    <property type="entry name" value="Cys_repeat_1"/>
</dbReference>
<dbReference type="SMART" id="SM00289">
    <property type="entry name" value="WR1"/>
    <property type="match status" value="2"/>
</dbReference>
<evidence type="ECO:0000259" key="1">
    <source>
        <dbReference type="PROSITE" id="PS50279"/>
    </source>
</evidence>
<dbReference type="InterPro" id="IPR053014">
    <property type="entry name" value="Cuticle_assoc_divergent"/>
</dbReference>
<keyword evidence="3" id="KW-1185">Reference proteome</keyword>
<dbReference type="PANTHER" id="PTHR46339">
    <property type="entry name" value="PROTEIN CBG15282-RELATED"/>
    <property type="match status" value="1"/>
</dbReference>
<dbReference type="InterPro" id="IPR036880">
    <property type="entry name" value="Kunitz_BPTI_sf"/>
</dbReference>
<dbReference type="GO" id="GO:0004867">
    <property type="term" value="F:serine-type endopeptidase inhibitor activity"/>
    <property type="evidence" value="ECO:0007669"/>
    <property type="project" value="InterPro"/>
</dbReference>
<evidence type="ECO:0000313" key="2">
    <source>
        <dbReference type="EnsemblMetazoa" id="CJA22491.1"/>
    </source>
</evidence>
<reference evidence="2" key="2">
    <citation type="submission" date="2022-06" db="UniProtKB">
        <authorList>
            <consortium name="EnsemblMetazoa"/>
        </authorList>
    </citation>
    <scope>IDENTIFICATION</scope>
    <source>
        <strain evidence="2">DF5081</strain>
    </source>
</reference>
<sequence>MCCGLAIADICPTGVYPAIKVKKCSMCAAGYECHKNYCCPQKEVACAQPVPSDEPTVDGEGGVVRYYYDSETNTCHSFNYQSSRRPPTLSTAQNHFANHESCIETCVQNPIMDMELQCPHPYVNPIDHPQMCIATSTLKSCSNDESCLKTKSGALVCCQHPPSFNILMSNLCGPNYAPTLNRSGNP</sequence>
<protein>
    <submittedName>
        <fullName evidence="2">BPTI/Kunitz inhibitor domain-containing protein</fullName>
    </submittedName>
</protein>
<reference evidence="3" key="1">
    <citation type="submission" date="2010-08" db="EMBL/GenBank/DDBJ databases">
        <authorList>
            <consortium name="Caenorhabditis japonica Sequencing Consortium"/>
            <person name="Wilson R.K."/>
        </authorList>
    </citation>
    <scope>NUCLEOTIDE SEQUENCE [LARGE SCALE GENOMIC DNA]</scope>
    <source>
        <strain evidence="3">DF5081</strain>
    </source>
</reference>
<proteinExistence type="predicted"/>
<dbReference type="EnsemblMetazoa" id="CJA22491.1">
    <property type="protein sequence ID" value="CJA22491.1"/>
    <property type="gene ID" value="WBGene00178063"/>
</dbReference>
<dbReference type="SMART" id="SM00131">
    <property type="entry name" value="KU"/>
    <property type="match status" value="1"/>
</dbReference>
<dbReference type="AlphaFoldDB" id="A0A8R1IA83"/>
<dbReference type="Pfam" id="PF00014">
    <property type="entry name" value="Kunitz_BPTI"/>
    <property type="match status" value="1"/>
</dbReference>
<dbReference type="Gene3D" id="4.10.410.10">
    <property type="entry name" value="Pancreatic trypsin inhibitor Kunitz domain"/>
    <property type="match status" value="1"/>
</dbReference>
<dbReference type="SUPFAM" id="SSF57362">
    <property type="entry name" value="BPTI-like"/>
    <property type="match status" value="1"/>
</dbReference>
<dbReference type="InterPro" id="IPR002223">
    <property type="entry name" value="Kunitz_BPTI"/>
</dbReference>
<name>A0A8R1IA83_CAEJA</name>
<dbReference type="Proteomes" id="UP000005237">
    <property type="component" value="Unassembled WGS sequence"/>
</dbReference>